<dbReference type="Gene3D" id="3.40.50.1440">
    <property type="entry name" value="Tubulin/FtsZ, GTPase domain"/>
    <property type="match status" value="1"/>
</dbReference>
<sequence>MVGFLIGAGHAGSALLDAVCERGAGKNPRIAINPRVALKHVGKKEQYLLTDKGFFGSGDNEVGRRDFADVSASASAMDSYDALLLKLLNNNIKDVDFAILFLGLGGITGPGISPIIARTLGDLDIPIMVFGVLPARTGTGADTRAQYRNVGYAVEHLRKYTDAFILMDNQRIAYTSNIESAYPQFNQYAAAVISDILSGSDPKVSTASSLSVREIMSCISLPDGGFSVFGRASVLSKDLSGYFIPIGGHKPIDVPTLIGVAVEKQSMEADTKAARKSTALLRVPPWYMKKENAIDTGSIERFLYENSPSDHYLGISLTKRRLVTLTMLFTYQYGDLSEFLTVGP</sequence>
<accession>A0A7G9YP96</accession>
<reference evidence="2" key="1">
    <citation type="submission" date="2020-06" db="EMBL/GenBank/DDBJ databases">
        <title>Unique genomic features of the anaerobic methanotrophic archaea.</title>
        <authorList>
            <person name="Chadwick G.L."/>
            <person name="Skennerton C.T."/>
            <person name="Laso-Perez R."/>
            <person name="Leu A.O."/>
            <person name="Speth D.R."/>
            <person name="Yu H."/>
            <person name="Morgan-Lang C."/>
            <person name="Hatzenpichler R."/>
            <person name="Goudeau D."/>
            <person name="Malmstrom R."/>
            <person name="Brazelton W.J."/>
            <person name="Woyke T."/>
            <person name="Hallam S.J."/>
            <person name="Tyson G.W."/>
            <person name="Wegener G."/>
            <person name="Boetius A."/>
            <person name="Orphan V."/>
        </authorList>
    </citation>
    <scope>NUCLEOTIDE SEQUENCE</scope>
</reference>
<evidence type="ECO:0000313" key="3">
    <source>
        <dbReference type="EMBL" id="QNO49969.1"/>
    </source>
</evidence>
<organism evidence="2">
    <name type="scientific">Candidatus Methanogaster sp. ANME-2c ERB4</name>
    <dbReference type="NCBI Taxonomy" id="2759911"/>
    <lineage>
        <taxon>Archaea</taxon>
        <taxon>Methanobacteriati</taxon>
        <taxon>Methanobacteriota</taxon>
        <taxon>Stenosarchaea group</taxon>
        <taxon>Methanomicrobia</taxon>
        <taxon>Methanosarcinales</taxon>
        <taxon>ANME-2 cluster</taxon>
        <taxon>Candidatus Methanogasteraceae</taxon>
        <taxon>Candidatus Methanogaster</taxon>
    </lineage>
</organism>
<dbReference type="InterPro" id="IPR003008">
    <property type="entry name" value="Tubulin_FtsZ_GTPase"/>
</dbReference>
<dbReference type="EMBL" id="MT631400">
    <property type="protein sequence ID" value="QNO49969.1"/>
    <property type="molecule type" value="Genomic_DNA"/>
</dbReference>
<dbReference type="SUPFAM" id="SSF52490">
    <property type="entry name" value="Tubulin nucleotide-binding domain-like"/>
    <property type="match status" value="1"/>
</dbReference>
<gene>
    <name evidence="2" type="primary">cetZ_1</name>
    <name evidence="2" type="ORF">DBPBNLAN_00040</name>
    <name evidence="3" type="ORF">FNHNGOKL_00037</name>
</gene>
<feature type="domain" description="Tubulin/FtsZ GTPase" evidence="1">
    <location>
        <begin position="88"/>
        <end position="173"/>
    </location>
</feature>
<evidence type="ECO:0000313" key="2">
    <source>
        <dbReference type="EMBL" id="QNO49830.1"/>
    </source>
</evidence>
<dbReference type="EMBL" id="MT631397">
    <property type="protein sequence ID" value="QNO49830.1"/>
    <property type="molecule type" value="Genomic_DNA"/>
</dbReference>
<dbReference type="Pfam" id="PF00091">
    <property type="entry name" value="Tubulin"/>
    <property type="match status" value="1"/>
</dbReference>
<dbReference type="InterPro" id="IPR036525">
    <property type="entry name" value="Tubulin/FtsZ_GTPase_sf"/>
</dbReference>
<dbReference type="GO" id="GO:0005525">
    <property type="term" value="F:GTP binding"/>
    <property type="evidence" value="ECO:0007669"/>
    <property type="project" value="InterPro"/>
</dbReference>
<protein>
    <submittedName>
        <fullName evidence="2">Tubulin-like protein CetZ</fullName>
    </submittedName>
</protein>
<proteinExistence type="predicted"/>
<dbReference type="AlphaFoldDB" id="A0A7G9YP96"/>
<evidence type="ECO:0000259" key="1">
    <source>
        <dbReference type="Pfam" id="PF00091"/>
    </source>
</evidence>
<name>A0A7G9YP96_9EURY</name>